<dbReference type="STRING" id="1576369.SAMN05421753_10462"/>
<feature type="region of interest" description="Disordered" evidence="9">
    <location>
        <begin position="397"/>
        <end position="436"/>
    </location>
</feature>
<dbReference type="PROSITE" id="PS50011">
    <property type="entry name" value="PROTEIN_KINASE_DOM"/>
    <property type="match status" value="1"/>
</dbReference>
<feature type="binding site" evidence="8">
    <location>
        <position position="102"/>
    </location>
    <ligand>
        <name>ATP</name>
        <dbReference type="ChEBI" id="CHEBI:30616"/>
    </ligand>
</feature>
<dbReference type="GO" id="GO:0004674">
    <property type="term" value="F:protein serine/threonine kinase activity"/>
    <property type="evidence" value="ECO:0007669"/>
    <property type="project" value="UniProtKB-KW"/>
</dbReference>
<dbReference type="InterPro" id="IPR039448">
    <property type="entry name" value="Beta_helix"/>
</dbReference>
<keyword evidence="10" id="KW-1133">Transmembrane helix</keyword>
<reference evidence="13" key="1">
    <citation type="submission" date="2016-10" db="EMBL/GenBank/DDBJ databases">
        <authorList>
            <person name="Varghese N."/>
            <person name="Submissions S."/>
        </authorList>
    </citation>
    <scope>NUCLEOTIDE SEQUENCE [LARGE SCALE GENOMIC DNA]</scope>
    <source>
        <strain evidence="13">DSM 26348</strain>
    </source>
</reference>
<evidence type="ECO:0000256" key="8">
    <source>
        <dbReference type="PROSITE-ProRule" id="PRU10141"/>
    </source>
</evidence>
<evidence type="ECO:0000313" key="12">
    <source>
        <dbReference type="EMBL" id="SFH93451.1"/>
    </source>
</evidence>
<dbReference type="Gene3D" id="2.160.20.10">
    <property type="entry name" value="Single-stranded right-handed beta-helix, Pectin lyase-like"/>
    <property type="match status" value="1"/>
</dbReference>
<dbReference type="PROSITE" id="PS00107">
    <property type="entry name" value="PROTEIN_KINASE_ATP"/>
    <property type="match status" value="1"/>
</dbReference>
<dbReference type="InterPro" id="IPR006626">
    <property type="entry name" value="PbH1"/>
</dbReference>
<feature type="domain" description="Protein kinase" evidence="11">
    <location>
        <begin position="73"/>
        <end position="343"/>
    </location>
</feature>
<keyword evidence="4 12" id="KW-0418">Kinase</keyword>
<dbReference type="FunFam" id="3.30.200.20:FF:000035">
    <property type="entry name" value="Serine/threonine protein kinase Stk1"/>
    <property type="match status" value="1"/>
</dbReference>
<feature type="compositionally biased region" description="Basic residues" evidence="9">
    <location>
        <begin position="480"/>
        <end position="490"/>
    </location>
</feature>
<dbReference type="InterPro" id="IPR011009">
    <property type="entry name" value="Kinase-like_dom_sf"/>
</dbReference>
<keyword evidence="13" id="KW-1185">Reference proteome</keyword>
<keyword evidence="10" id="KW-0472">Membrane</keyword>
<comment type="catalytic activity">
    <reaction evidence="6">
        <text>L-threonyl-[protein] + ATP = O-phospho-L-threonyl-[protein] + ADP + H(+)</text>
        <dbReference type="Rhea" id="RHEA:46608"/>
        <dbReference type="Rhea" id="RHEA-COMP:11060"/>
        <dbReference type="Rhea" id="RHEA-COMP:11605"/>
        <dbReference type="ChEBI" id="CHEBI:15378"/>
        <dbReference type="ChEBI" id="CHEBI:30013"/>
        <dbReference type="ChEBI" id="CHEBI:30616"/>
        <dbReference type="ChEBI" id="CHEBI:61977"/>
        <dbReference type="ChEBI" id="CHEBI:456216"/>
        <dbReference type="EC" id="2.7.11.1"/>
    </reaction>
</comment>
<dbReference type="PANTHER" id="PTHR43289:SF6">
    <property type="entry name" value="SERINE_THREONINE-PROTEIN KINASE NEKL-3"/>
    <property type="match status" value="1"/>
</dbReference>
<dbReference type="GO" id="GO:0005524">
    <property type="term" value="F:ATP binding"/>
    <property type="evidence" value="ECO:0007669"/>
    <property type="project" value="UniProtKB-UniRule"/>
</dbReference>
<evidence type="ECO:0000256" key="1">
    <source>
        <dbReference type="ARBA" id="ARBA00022527"/>
    </source>
</evidence>
<dbReference type="RefSeq" id="WP_092048435.1">
    <property type="nucleotide sequence ID" value="NZ_FOQD01000004.1"/>
</dbReference>
<organism evidence="12 13">
    <name type="scientific">Planctomicrobium piriforme</name>
    <dbReference type="NCBI Taxonomy" id="1576369"/>
    <lineage>
        <taxon>Bacteria</taxon>
        <taxon>Pseudomonadati</taxon>
        <taxon>Planctomycetota</taxon>
        <taxon>Planctomycetia</taxon>
        <taxon>Planctomycetales</taxon>
        <taxon>Planctomycetaceae</taxon>
        <taxon>Planctomicrobium</taxon>
    </lineage>
</organism>
<gene>
    <name evidence="12" type="ORF">SAMN05421753_10462</name>
</gene>
<dbReference type="SUPFAM" id="SSF56112">
    <property type="entry name" value="Protein kinase-like (PK-like)"/>
    <property type="match status" value="1"/>
</dbReference>
<dbReference type="InterPro" id="IPR008271">
    <property type="entry name" value="Ser/Thr_kinase_AS"/>
</dbReference>
<keyword evidence="3 8" id="KW-0547">Nucleotide-binding</keyword>
<evidence type="ECO:0000259" key="11">
    <source>
        <dbReference type="PROSITE" id="PS50011"/>
    </source>
</evidence>
<evidence type="ECO:0000256" key="4">
    <source>
        <dbReference type="ARBA" id="ARBA00022777"/>
    </source>
</evidence>
<evidence type="ECO:0000313" key="13">
    <source>
        <dbReference type="Proteomes" id="UP000199518"/>
    </source>
</evidence>
<dbReference type="PROSITE" id="PS00108">
    <property type="entry name" value="PROTEIN_KINASE_ST"/>
    <property type="match status" value="1"/>
</dbReference>
<evidence type="ECO:0000256" key="5">
    <source>
        <dbReference type="ARBA" id="ARBA00022840"/>
    </source>
</evidence>
<keyword evidence="2" id="KW-0808">Transferase</keyword>
<evidence type="ECO:0000256" key="3">
    <source>
        <dbReference type="ARBA" id="ARBA00022741"/>
    </source>
</evidence>
<proteinExistence type="predicted"/>
<dbReference type="Gene3D" id="3.30.200.20">
    <property type="entry name" value="Phosphorylase Kinase, domain 1"/>
    <property type="match status" value="1"/>
</dbReference>
<keyword evidence="5 8" id="KW-0067">ATP-binding</keyword>
<evidence type="ECO:0000256" key="7">
    <source>
        <dbReference type="ARBA" id="ARBA00048679"/>
    </source>
</evidence>
<evidence type="ECO:0000256" key="2">
    <source>
        <dbReference type="ARBA" id="ARBA00022679"/>
    </source>
</evidence>
<accession>A0A1I3E429</accession>
<feature type="transmembrane region" description="Helical" evidence="10">
    <location>
        <begin position="512"/>
        <end position="534"/>
    </location>
</feature>
<dbReference type="SMART" id="SM00710">
    <property type="entry name" value="PbH1"/>
    <property type="match status" value="4"/>
</dbReference>
<dbReference type="InterPro" id="IPR012334">
    <property type="entry name" value="Pectin_lyas_fold"/>
</dbReference>
<dbReference type="OrthoDB" id="6111975at2"/>
<evidence type="ECO:0000256" key="10">
    <source>
        <dbReference type="SAM" id="Phobius"/>
    </source>
</evidence>
<dbReference type="InterPro" id="IPR000719">
    <property type="entry name" value="Prot_kinase_dom"/>
</dbReference>
<name>A0A1I3E429_9PLAN</name>
<evidence type="ECO:0000256" key="6">
    <source>
        <dbReference type="ARBA" id="ARBA00047899"/>
    </source>
</evidence>
<sequence>MSTSLESFVNILKRSGLIEETVIAEHLATFNAQHPAGSGEAFAEFLVAKDLITNWQAAKVLQGKHKGFFLGKYKLLSLLGKGGMSSVYLAEHVLMRRRCAIKVLPWKLVKDSSYLQRFHREAQAVASLDHPNIVRAYDIDQEKDGNLEIHFLVMEYVEGRNLYDLVQQLGPLAPTVAADYIRQGALGLEHAHNIGMVHRDVKPGNFIVDQHGTVKLMDLGLARIAEEEGDHSLTVAHDERVLGTADYLAPEQAVDSHKVDTRADIYSLGCTLYFLLSGRPPFHEGTLTQRLLAHQTKEPTPIESLRRDVPAPLTDILRRLMIKDREKRIQTAGDVVSEISEWLATTTGAPTATPKAKAGGKTSAAEMDVQNVQNVAANTTAAKPAAVPTGGLGNFLSSLSDVDPERSQQPSSLKRRGGSSTMKITRGQPAEPVEEVPATLPDHFDIPAEEDNPFAISSKVAGSAKPNASTPRPSVSSKVNSRKPAPRRGSSKPDLLAMIPPDLLAKVQQHKLPIAIGGGVLVLLLVVGTYFLFFSGSKTKSAAKTPAVAATPKVEAVKPKPEPAVPARPAVDGPVVIVGPTGHFGTIKEAIEYVKISNLSGLSSSVREIHLAGNQTLKESVSIDNSGLGGFPHDIKLIGLTDKPPRLQPDGNGPVMLLNSVEGLTVENIIINCQGRSQAVHLQGFMSNTRLINLKLENIQNTAVLATGLAGLIDQPFLIERCTFRSSSSSSRGLVCESSSGSDTRDVAVRQCRFLGPMGAGVVLQNTASSIELKQNIFDETSAGLLLTGSDQVSKRIRLLNNTFHECQNGIRFDSGPPVDSSGFVFENNLFAKSGGAGVATSRSEATLEPLINGGAAQFNWTDKSEFSDSGELNIFKQNGKTGVTVEFASEDPADASFFKPSSPDLRSGNSPGTLKFIGAVSP</sequence>
<dbReference type="InterPro" id="IPR017441">
    <property type="entry name" value="Protein_kinase_ATP_BS"/>
</dbReference>
<dbReference type="PANTHER" id="PTHR43289">
    <property type="entry name" value="MITOGEN-ACTIVATED PROTEIN KINASE KINASE KINASE 20-RELATED"/>
    <property type="match status" value="1"/>
</dbReference>
<dbReference type="AlphaFoldDB" id="A0A1I3E429"/>
<dbReference type="InterPro" id="IPR011050">
    <property type="entry name" value="Pectin_lyase_fold/virulence"/>
</dbReference>
<feature type="compositionally biased region" description="Polar residues" evidence="9">
    <location>
        <begin position="466"/>
        <end position="479"/>
    </location>
</feature>
<feature type="region of interest" description="Disordered" evidence="9">
    <location>
        <begin position="460"/>
        <end position="494"/>
    </location>
</feature>
<dbReference type="SUPFAM" id="SSF51126">
    <property type="entry name" value="Pectin lyase-like"/>
    <property type="match status" value="1"/>
</dbReference>
<keyword evidence="10" id="KW-0812">Transmembrane</keyword>
<dbReference type="SMART" id="SM00220">
    <property type="entry name" value="S_TKc"/>
    <property type="match status" value="1"/>
</dbReference>
<dbReference type="Pfam" id="PF13229">
    <property type="entry name" value="Beta_helix"/>
    <property type="match status" value="1"/>
</dbReference>
<feature type="compositionally biased region" description="Polar residues" evidence="9">
    <location>
        <begin position="407"/>
        <end position="423"/>
    </location>
</feature>
<dbReference type="Proteomes" id="UP000199518">
    <property type="component" value="Unassembled WGS sequence"/>
</dbReference>
<dbReference type="Pfam" id="PF00069">
    <property type="entry name" value="Pkinase"/>
    <property type="match status" value="1"/>
</dbReference>
<evidence type="ECO:0000256" key="9">
    <source>
        <dbReference type="SAM" id="MobiDB-lite"/>
    </source>
</evidence>
<comment type="catalytic activity">
    <reaction evidence="7">
        <text>L-seryl-[protein] + ATP = O-phospho-L-seryl-[protein] + ADP + H(+)</text>
        <dbReference type="Rhea" id="RHEA:17989"/>
        <dbReference type="Rhea" id="RHEA-COMP:9863"/>
        <dbReference type="Rhea" id="RHEA-COMP:11604"/>
        <dbReference type="ChEBI" id="CHEBI:15378"/>
        <dbReference type="ChEBI" id="CHEBI:29999"/>
        <dbReference type="ChEBI" id="CHEBI:30616"/>
        <dbReference type="ChEBI" id="CHEBI:83421"/>
        <dbReference type="ChEBI" id="CHEBI:456216"/>
        <dbReference type="EC" id="2.7.11.1"/>
    </reaction>
</comment>
<protein>
    <submittedName>
        <fullName evidence="12">Serine/threonine protein kinase</fullName>
    </submittedName>
</protein>
<keyword evidence="1 12" id="KW-0723">Serine/threonine-protein kinase</keyword>
<dbReference type="Gene3D" id="1.10.510.10">
    <property type="entry name" value="Transferase(Phosphotransferase) domain 1"/>
    <property type="match status" value="1"/>
</dbReference>
<dbReference type="CDD" id="cd14014">
    <property type="entry name" value="STKc_PknB_like"/>
    <property type="match status" value="1"/>
</dbReference>
<dbReference type="EMBL" id="FOQD01000004">
    <property type="protein sequence ID" value="SFH93451.1"/>
    <property type="molecule type" value="Genomic_DNA"/>
</dbReference>